<gene>
    <name evidence="3" type="ORF">SPARVUS_LOCUS11458073</name>
</gene>
<name>A0ABN9F7C6_9NEOB</name>
<feature type="non-terminal residue" evidence="3">
    <location>
        <position position="187"/>
    </location>
</feature>
<accession>A0ABN9F7C6</accession>
<feature type="region of interest" description="Disordered" evidence="1">
    <location>
        <begin position="155"/>
        <end position="187"/>
    </location>
</feature>
<keyword evidence="4" id="KW-1185">Reference proteome</keyword>
<feature type="compositionally biased region" description="Polar residues" evidence="1">
    <location>
        <begin position="19"/>
        <end position="29"/>
    </location>
</feature>
<dbReference type="PROSITE" id="PS50030">
    <property type="entry name" value="UBA"/>
    <property type="match status" value="1"/>
</dbReference>
<dbReference type="SUPFAM" id="SSF46934">
    <property type="entry name" value="UBA-like"/>
    <property type="match status" value="1"/>
</dbReference>
<comment type="caution">
    <text evidence="3">The sequence shown here is derived from an EMBL/GenBank/DDBJ whole genome shotgun (WGS) entry which is preliminary data.</text>
</comment>
<feature type="compositionally biased region" description="Basic and acidic residues" evidence="1">
    <location>
        <begin position="1"/>
        <end position="11"/>
    </location>
</feature>
<dbReference type="InterPro" id="IPR009060">
    <property type="entry name" value="UBA-like_sf"/>
</dbReference>
<dbReference type="InterPro" id="IPR015940">
    <property type="entry name" value="UBA"/>
</dbReference>
<organism evidence="3 4">
    <name type="scientific">Staurois parvus</name>
    <dbReference type="NCBI Taxonomy" id="386267"/>
    <lineage>
        <taxon>Eukaryota</taxon>
        <taxon>Metazoa</taxon>
        <taxon>Chordata</taxon>
        <taxon>Craniata</taxon>
        <taxon>Vertebrata</taxon>
        <taxon>Euteleostomi</taxon>
        <taxon>Amphibia</taxon>
        <taxon>Batrachia</taxon>
        <taxon>Anura</taxon>
        <taxon>Neobatrachia</taxon>
        <taxon>Ranoidea</taxon>
        <taxon>Ranidae</taxon>
        <taxon>Staurois</taxon>
    </lineage>
</organism>
<evidence type="ECO:0000259" key="2">
    <source>
        <dbReference type="PROSITE" id="PS50030"/>
    </source>
</evidence>
<dbReference type="Proteomes" id="UP001162483">
    <property type="component" value="Unassembled WGS sequence"/>
</dbReference>
<reference evidence="3" key="1">
    <citation type="submission" date="2023-05" db="EMBL/GenBank/DDBJ databases">
        <authorList>
            <person name="Stuckert A."/>
        </authorList>
    </citation>
    <scope>NUCLEOTIDE SEQUENCE</scope>
</reference>
<feature type="domain" description="UBA" evidence="2">
    <location>
        <begin position="99"/>
        <end position="140"/>
    </location>
</feature>
<evidence type="ECO:0000313" key="4">
    <source>
        <dbReference type="Proteomes" id="UP001162483"/>
    </source>
</evidence>
<dbReference type="EMBL" id="CATNWA010016468">
    <property type="protein sequence ID" value="CAI9592949.1"/>
    <property type="molecule type" value="Genomic_DNA"/>
</dbReference>
<protein>
    <recommendedName>
        <fullName evidence="2">UBA domain-containing protein</fullName>
    </recommendedName>
</protein>
<dbReference type="Pfam" id="PF00627">
    <property type="entry name" value="UBA"/>
    <property type="match status" value="1"/>
</dbReference>
<sequence>MKRVEKPEGYRQMRPKTFPASTYTGNSRQMLLEIRESLRHLPKPSDAAKVEQPPAKTEDPRQGRNPPKFVTYHKALAEIRNSLQPFANSSNSTQRGGNEVNRKMLHDLQTAGFDEDMVVRALQQTNSRSIEAAIEFMSYQEPYREPQVAAAARPLNAGMKPPGNIQHSVNRRQSWKGSKESLVPQRH</sequence>
<dbReference type="Gene3D" id="1.10.8.10">
    <property type="entry name" value="DNA helicase RuvA subunit, C-terminal domain"/>
    <property type="match status" value="1"/>
</dbReference>
<evidence type="ECO:0000313" key="3">
    <source>
        <dbReference type="EMBL" id="CAI9592949.1"/>
    </source>
</evidence>
<feature type="region of interest" description="Disordered" evidence="1">
    <location>
        <begin position="1"/>
        <end position="68"/>
    </location>
</feature>
<proteinExistence type="predicted"/>
<evidence type="ECO:0000256" key="1">
    <source>
        <dbReference type="SAM" id="MobiDB-lite"/>
    </source>
</evidence>